<dbReference type="Gene3D" id="3.30.360.10">
    <property type="entry name" value="Dihydrodipicolinate Reductase, domain 2"/>
    <property type="match status" value="1"/>
</dbReference>
<dbReference type="PANTHER" id="PTHR43249">
    <property type="entry name" value="UDP-N-ACETYL-2-AMINO-2-DEOXY-D-GLUCURONATE OXIDASE"/>
    <property type="match status" value="1"/>
</dbReference>
<dbReference type="InterPro" id="IPR000683">
    <property type="entry name" value="Gfo/Idh/MocA-like_OxRdtase_N"/>
</dbReference>
<dbReference type="OrthoDB" id="9815825at2"/>
<dbReference type="Pfam" id="PF02894">
    <property type="entry name" value="GFO_IDH_MocA_C"/>
    <property type="match status" value="1"/>
</dbReference>
<sequence length="339" mass="37760">MSQPIRFGIMGCGYIAQRHLKHIIDHPGATAVGLYDSYADAAQSLENEYQVPCYTNLDDFLGSDCDIVVICTPNGTHAELAIKSMKAGKHVLVEKPMATSVEDAQKMVEIAKELNRFLYVVKQNRYNPPVQAVKKLIDNESLGNLQLVSLNCFWNRNEAYYKNSNWKGSKELDGGILYTQFSHFIDILYYFFGDIEGVNGYIGNFGHQNLIDFEDTGSFNFKVKSGGVGNMSVSTCAYNQNMEGSITMIGDNGTIKIGGKYLNTIDYQQTNGFDIKHLPQSSPANNYGFYQGSMSNHDKVIDNVVEALNGQAEIMTTADDGLQVVKMIDQFYKSAKWIS</sequence>
<reference evidence="3 4" key="1">
    <citation type="submission" date="2019-09" db="EMBL/GenBank/DDBJ databases">
        <title>Genomes of Cryomorphaceae.</title>
        <authorList>
            <person name="Bowman J.P."/>
        </authorList>
    </citation>
    <scope>NUCLEOTIDE SEQUENCE [LARGE SCALE GENOMIC DNA]</scope>
    <source>
        <strain evidence="3 4">KCTC 52047</strain>
    </source>
</reference>
<accession>A0A6N6M3Q7</accession>
<organism evidence="3 4">
    <name type="scientific">Salibacter halophilus</name>
    <dbReference type="NCBI Taxonomy" id="1803916"/>
    <lineage>
        <taxon>Bacteria</taxon>
        <taxon>Pseudomonadati</taxon>
        <taxon>Bacteroidota</taxon>
        <taxon>Flavobacteriia</taxon>
        <taxon>Flavobacteriales</taxon>
        <taxon>Salibacteraceae</taxon>
        <taxon>Salibacter</taxon>
    </lineage>
</organism>
<dbReference type="AlphaFoldDB" id="A0A6N6M3Q7"/>
<dbReference type="PANTHER" id="PTHR43249:SF1">
    <property type="entry name" value="D-GLUCOSIDE 3-DEHYDROGENASE"/>
    <property type="match status" value="1"/>
</dbReference>
<evidence type="ECO:0000259" key="1">
    <source>
        <dbReference type="Pfam" id="PF01408"/>
    </source>
</evidence>
<dbReference type="InterPro" id="IPR036291">
    <property type="entry name" value="NAD(P)-bd_dom_sf"/>
</dbReference>
<dbReference type="Pfam" id="PF01408">
    <property type="entry name" value="GFO_IDH_MocA"/>
    <property type="match status" value="1"/>
</dbReference>
<keyword evidence="4" id="KW-1185">Reference proteome</keyword>
<evidence type="ECO:0000313" key="3">
    <source>
        <dbReference type="EMBL" id="KAB1062027.1"/>
    </source>
</evidence>
<dbReference type="Gene3D" id="3.40.50.720">
    <property type="entry name" value="NAD(P)-binding Rossmann-like Domain"/>
    <property type="match status" value="1"/>
</dbReference>
<name>A0A6N6M3Q7_9FLAO</name>
<dbReference type="RefSeq" id="WP_151170057.1">
    <property type="nucleotide sequence ID" value="NZ_WACR01000013.1"/>
</dbReference>
<protein>
    <submittedName>
        <fullName evidence="3">Gfo/Idh/MocA family oxidoreductase</fullName>
    </submittedName>
</protein>
<dbReference type="GO" id="GO:0000166">
    <property type="term" value="F:nucleotide binding"/>
    <property type="evidence" value="ECO:0007669"/>
    <property type="project" value="InterPro"/>
</dbReference>
<evidence type="ECO:0000259" key="2">
    <source>
        <dbReference type="Pfam" id="PF02894"/>
    </source>
</evidence>
<feature type="domain" description="Gfo/Idh/MocA-like oxidoreductase N-terminal" evidence="1">
    <location>
        <begin position="5"/>
        <end position="120"/>
    </location>
</feature>
<dbReference type="InterPro" id="IPR052515">
    <property type="entry name" value="Gfo/Idh/MocA_Oxidoreductase"/>
</dbReference>
<dbReference type="SUPFAM" id="SSF55347">
    <property type="entry name" value="Glyceraldehyde-3-phosphate dehydrogenase-like, C-terminal domain"/>
    <property type="match status" value="1"/>
</dbReference>
<dbReference type="InterPro" id="IPR004104">
    <property type="entry name" value="Gfo/Idh/MocA-like_OxRdtase_C"/>
</dbReference>
<dbReference type="SUPFAM" id="SSF51735">
    <property type="entry name" value="NAD(P)-binding Rossmann-fold domains"/>
    <property type="match status" value="1"/>
</dbReference>
<feature type="domain" description="Gfo/Idh/MocA-like oxidoreductase C-terminal" evidence="2">
    <location>
        <begin position="134"/>
        <end position="336"/>
    </location>
</feature>
<proteinExistence type="predicted"/>
<dbReference type="EMBL" id="WACR01000013">
    <property type="protein sequence ID" value="KAB1062027.1"/>
    <property type="molecule type" value="Genomic_DNA"/>
</dbReference>
<evidence type="ECO:0000313" key="4">
    <source>
        <dbReference type="Proteomes" id="UP000435357"/>
    </source>
</evidence>
<gene>
    <name evidence="3" type="ORF">F3059_13195</name>
</gene>
<dbReference type="Proteomes" id="UP000435357">
    <property type="component" value="Unassembled WGS sequence"/>
</dbReference>
<comment type="caution">
    <text evidence="3">The sequence shown here is derived from an EMBL/GenBank/DDBJ whole genome shotgun (WGS) entry which is preliminary data.</text>
</comment>